<dbReference type="Proteomes" id="UP000002696">
    <property type="component" value="Chromosome"/>
</dbReference>
<dbReference type="HOGENOM" id="CLU_092322_0_0_5"/>
<feature type="chain" id="PRO_5003127006" description="DUF4908 domain-containing protein" evidence="1">
    <location>
        <begin position="37"/>
        <end position="263"/>
    </location>
</feature>
<evidence type="ECO:0000256" key="1">
    <source>
        <dbReference type="SAM" id="SignalP"/>
    </source>
</evidence>
<dbReference type="AlphaFoldDB" id="D9QMG4"/>
<dbReference type="Pfam" id="PF16252">
    <property type="entry name" value="DUF4908"/>
    <property type="match status" value="1"/>
</dbReference>
<evidence type="ECO:0008006" key="4">
    <source>
        <dbReference type="Google" id="ProtNLM"/>
    </source>
</evidence>
<evidence type="ECO:0000313" key="2">
    <source>
        <dbReference type="EMBL" id="ADL00134.1"/>
    </source>
</evidence>
<keyword evidence="3" id="KW-1185">Reference proteome</keyword>
<dbReference type="InterPro" id="IPR032591">
    <property type="entry name" value="DUF4908"/>
</dbReference>
<dbReference type="eggNOG" id="ENOG5031GKB">
    <property type="taxonomic scope" value="Bacteria"/>
</dbReference>
<protein>
    <recommendedName>
        <fullName evidence="4">DUF4908 domain-containing protein</fullName>
    </recommendedName>
</protein>
<reference evidence="3" key="1">
    <citation type="journal article" date="2011" name="J. Bacteriol.">
        <title>Genome sequences of eight morphologically diverse alphaproteobacteria.</title>
        <authorList>
            <consortium name="US DOE Joint Genome Institute"/>
            <person name="Brown P.J."/>
            <person name="Kysela D.T."/>
            <person name="Buechlein A."/>
            <person name="Hemmerich C."/>
            <person name="Brun Y.V."/>
        </authorList>
    </citation>
    <scope>NUCLEOTIDE SEQUENCE [LARGE SCALE GENOMIC DNA]</scope>
    <source>
        <strain evidence="3">ATCC 15264 / DSM 4735 / LMG 14903 / NBRC 16000 / CB 81</strain>
    </source>
</reference>
<dbReference type="InParanoid" id="D9QMG4"/>
<dbReference type="BioCyc" id="BSUB633149:G1GM8-820-MONOMER"/>
<gene>
    <name evidence="2" type="ordered locus">Bresu_0820</name>
</gene>
<organism evidence="2 3">
    <name type="scientific">Brevundimonas subvibrioides (strain ATCC 15264 / DSM 4735 / LMG 14903 / NBRC 16000 / CB 81)</name>
    <name type="common">Caulobacter subvibrioides</name>
    <dbReference type="NCBI Taxonomy" id="633149"/>
    <lineage>
        <taxon>Bacteria</taxon>
        <taxon>Pseudomonadati</taxon>
        <taxon>Pseudomonadota</taxon>
        <taxon>Alphaproteobacteria</taxon>
        <taxon>Caulobacterales</taxon>
        <taxon>Caulobacteraceae</taxon>
        <taxon>Brevundimonas</taxon>
    </lineage>
</organism>
<dbReference type="STRING" id="633149.Bresu_0820"/>
<accession>D9QMG4</accession>
<keyword evidence="1" id="KW-0732">Signal</keyword>
<name>D9QMG4_BRESC</name>
<proteinExistence type="predicted"/>
<dbReference type="EMBL" id="CP002102">
    <property type="protein sequence ID" value="ADL00134.1"/>
    <property type="molecule type" value="Genomic_DNA"/>
</dbReference>
<evidence type="ECO:0000313" key="3">
    <source>
        <dbReference type="Proteomes" id="UP000002696"/>
    </source>
</evidence>
<sequence length="263" mass="27589">MSSKVRVETARRPIATAMALAVAVAATLFESGSAVAQVRSNAQAEQSRTLGIRPSVAGLPPSGRYVSESGESFIFDGSGSRPLFRFERRAETWVLRTSPAPRGDVIYRNDAGAQILRVTPGGGVTLYTTRAPNGSPAAVAGPAAPLSLPQITPTQLITFSIQQSGRMSAALGHLVAVNIELDRPGSEPVVAETISVVTEAVLRMSRSATVRNQVAQVRRIQIEESNRASVSFSNGVLTILFVGNQGLAGRPSSARIIRAVSGG</sequence>
<dbReference type="KEGG" id="bsb:Bresu_0820"/>
<dbReference type="OrthoDB" id="7170995at2"/>
<feature type="signal peptide" evidence="1">
    <location>
        <begin position="1"/>
        <end position="36"/>
    </location>
</feature>